<evidence type="ECO:0000256" key="3">
    <source>
        <dbReference type="ARBA" id="ARBA00023098"/>
    </source>
</evidence>
<keyword evidence="4" id="KW-0812">Transmembrane</keyword>
<evidence type="ECO:0000256" key="1">
    <source>
        <dbReference type="ARBA" id="ARBA00005928"/>
    </source>
</evidence>
<evidence type="ECO:0000256" key="2">
    <source>
        <dbReference type="ARBA" id="ARBA00022516"/>
    </source>
</evidence>
<dbReference type="GO" id="GO:0035336">
    <property type="term" value="P:long-chain fatty-acyl-CoA metabolic process"/>
    <property type="evidence" value="ECO:0007669"/>
    <property type="project" value="TreeGrafter"/>
</dbReference>
<dbReference type="Pfam" id="PF07993">
    <property type="entry name" value="NAD_binding_4"/>
    <property type="match status" value="1"/>
</dbReference>
<keyword evidence="4" id="KW-1133">Transmembrane helix</keyword>
<dbReference type="InterPro" id="IPR033640">
    <property type="entry name" value="FAR_C"/>
</dbReference>
<dbReference type="KEGG" id="vde:111255497"/>
<dbReference type="PANTHER" id="PTHR11011">
    <property type="entry name" value="MALE STERILITY PROTEIN 2-RELATED"/>
    <property type="match status" value="1"/>
</dbReference>
<sequence>MEAFYQQQTVLLMGSTGFVGKFILFQLLRMKTRKVYLLIRKKKNKTAQQRFEDLFSDFLFTSDLLRLKKRVQLVEGDVSTASHGIKLHDLSLLRNEVTIVIHSATSTRFDHSLSAAVRRNLLSTSVMLKLCNTIVGLRCLVYVSTSYTGCYRRFIEERVATSDCKKAMDLLQLLESDPAFLDSSELNGHPNTFTFSKFHAESLVHYSGVPHAIVRHPIVIGSLRDPTRAWLDNFHNFHGVVAQADMGYEIPILLDPVSQITLIPVDMAANIVIGAGWRCAERHRANGLVYNCIDTCTTPLAKEMTTRMITALENRPTKPANYRKLNTTNSRVWRFIVLVLFYIPAFITDMWTVLITRHICSGQRNIEAVTKLRRAHLKASVLDNFPSGDFIFDYENVRSLTTLLPPKEYKKYPMDVSYIDWDTFMRDIALSVASYVQTYKHDEETS</sequence>
<dbReference type="GeneID" id="111255497"/>
<dbReference type="InterPro" id="IPR026055">
    <property type="entry name" value="FAR"/>
</dbReference>
<feature type="transmembrane region" description="Helical" evidence="4">
    <location>
        <begin position="332"/>
        <end position="354"/>
    </location>
</feature>
<dbReference type="InterPro" id="IPR036291">
    <property type="entry name" value="NAD(P)-bd_dom_sf"/>
</dbReference>
<comment type="catalytic activity">
    <reaction evidence="4">
        <text>a long-chain fatty acyl-CoA + 2 NADPH + 2 H(+) = a long-chain primary fatty alcohol + 2 NADP(+) + CoA</text>
        <dbReference type="Rhea" id="RHEA:52716"/>
        <dbReference type="ChEBI" id="CHEBI:15378"/>
        <dbReference type="ChEBI" id="CHEBI:57287"/>
        <dbReference type="ChEBI" id="CHEBI:57783"/>
        <dbReference type="ChEBI" id="CHEBI:58349"/>
        <dbReference type="ChEBI" id="CHEBI:77396"/>
        <dbReference type="ChEBI" id="CHEBI:83139"/>
        <dbReference type="EC" id="1.2.1.84"/>
    </reaction>
</comment>
<organism evidence="7 8">
    <name type="scientific">Varroa destructor</name>
    <name type="common">Honeybee mite</name>
    <dbReference type="NCBI Taxonomy" id="109461"/>
    <lineage>
        <taxon>Eukaryota</taxon>
        <taxon>Metazoa</taxon>
        <taxon>Ecdysozoa</taxon>
        <taxon>Arthropoda</taxon>
        <taxon>Chelicerata</taxon>
        <taxon>Arachnida</taxon>
        <taxon>Acari</taxon>
        <taxon>Parasitiformes</taxon>
        <taxon>Mesostigmata</taxon>
        <taxon>Gamasina</taxon>
        <taxon>Dermanyssoidea</taxon>
        <taxon>Varroidae</taxon>
        <taxon>Varroa</taxon>
    </lineage>
</organism>
<dbReference type="EC" id="1.2.1.84" evidence="4"/>
<evidence type="ECO:0000259" key="5">
    <source>
        <dbReference type="Pfam" id="PF03015"/>
    </source>
</evidence>
<comment type="similarity">
    <text evidence="1 4">Belongs to the fatty acyl-CoA reductase family.</text>
</comment>
<keyword evidence="4" id="KW-0521">NADP</keyword>
<dbReference type="InterPro" id="IPR013120">
    <property type="entry name" value="FAR_NAD-bd"/>
</dbReference>
<keyword evidence="3 4" id="KW-0443">Lipid metabolism</keyword>
<feature type="domain" description="Fatty acyl-CoA reductase C-terminal" evidence="5">
    <location>
        <begin position="341"/>
        <end position="436"/>
    </location>
</feature>
<dbReference type="RefSeq" id="XP_022673264.1">
    <property type="nucleotide sequence ID" value="XM_022817529.1"/>
</dbReference>
<dbReference type="RefSeq" id="XP_022673263.1">
    <property type="nucleotide sequence ID" value="XM_022817528.1"/>
</dbReference>
<feature type="transmembrane region" description="Helical" evidence="4">
    <location>
        <begin position="6"/>
        <end position="28"/>
    </location>
</feature>
<keyword evidence="8" id="KW-1185">Reference proteome</keyword>
<dbReference type="SUPFAM" id="SSF51735">
    <property type="entry name" value="NAD(P)-binding Rossmann-fold domains"/>
    <property type="match status" value="1"/>
</dbReference>
<dbReference type="Proteomes" id="UP000594260">
    <property type="component" value="Unplaced"/>
</dbReference>
<dbReference type="GO" id="GO:0005777">
    <property type="term" value="C:peroxisome"/>
    <property type="evidence" value="ECO:0007669"/>
    <property type="project" value="TreeGrafter"/>
</dbReference>
<comment type="function">
    <text evidence="4">Catalyzes the reduction of fatty acyl-CoA to fatty alcohols.</text>
</comment>
<feature type="domain" description="Thioester reductase (TE)" evidence="6">
    <location>
        <begin position="13"/>
        <end position="271"/>
    </location>
</feature>
<keyword evidence="4" id="KW-0472">Membrane</keyword>
<evidence type="ECO:0000313" key="8">
    <source>
        <dbReference type="Proteomes" id="UP000594260"/>
    </source>
</evidence>
<dbReference type="InParanoid" id="A0A7M7KZK2"/>
<dbReference type="PANTHER" id="PTHR11011:SF60">
    <property type="entry name" value="FATTY ACYL-COA REDUCTASE-RELATED"/>
    <property type="match status" value="1"/>
</dbReference>
<dbReference type="GO" id="GO:0102965">
    <property type="term" value="F:alcohol-forming long-chain fatty acyl-CoA reductase activity"/>
    <property type="evidence" value="ECO:0007669"/>
    <property type="project" value="UniProtKB-EC"/>
</dbReference>
<dbReference type="AlphaFoldDB" id="A0A7M7KZK2"/>
<dbReference type="EnsemblMetazoa" id="XM_022817529">
    <property type="protein sequence ID" value="XP_022673264"/>
    <property type="gene ID" value="LOC111255497"/>
</dbReference>
<keyword evidence="4" id="KW-0560">Oxidoreductase</keyword>
<dbReference type="GO" id="GO:0080019">
    <property type="term" value="F:alcohol-forming very long-chain fatty acyl-CoA reductase activity"/>
    <property type="evidence" value="ECO:0007669"/>
    <property type="project" value="InterPro"/>
</dbReference>
<evidence type="ECO:0000259" key="6">
    <source>
        <dbReference type="Pfam" id="PF07993"/>
    </source>
</evidence>
<evidence type="ECO:0000256" key="4">
    <source>
        <dbReference type="RuleBase" id="RU363097"/>
    </source>
</evidence>
<reference evidence="7" key="1">
    <citation type="submission" date="2021-01" db="UniProtKB">
        <authorList>
            <consortium name="EnsemblMetazoa"/>
        </authorList>
    </citation>
    <scope>IDENTIFICATION</scope>
</reference>
<dbReference type="Pfam" id="PF03015">
    <property type="entry name" value="Sterile"/>
    <property type="match status" value="1"/>
</dbReference>
<accession>A0A7M7KZK2</accession>
<proteinExistence type="inferred from homology"/>
<protein>
    <recommendedName>
        <fullName evidence="4">Fatty acyl-CoA reductase</fullName>
        <ecNumber evidence="4">1.2.1.84</ecNumber>
    </recommendedName>
</protein>
<dbReference type="OrthoDB" id="6422683at2759"/>
<evidence type="ECO:0000313" key="7">
    <source>
        <dbReference type="EnsemblMetazoa" id="XP_022673263"/>
    </source>
</evidence>
<dbReference type="Gene3D" id="3.40.50.720">
    <property type="entry name" value="NAD(P)-binding Rossmann-like Domain"/>
    <property type="match status" value="1"/>
</dbReference>
<keyword evidence="2 4" id="KW-0444">Lipid biosynthesis</keyword>
<name>A0A7M7KZK2_VARDE</name>
<dbReference type="EnsemblMetazoa" id="XM_022817528">
    <property type="protein sequence ID" value="XP_022673263"/>
    <property type="gene ID" value="LOC111255497"/>
</dbReference>